<feature type="domain" description="XPG-I" evidence="20">
    <location>
        <begin position="514"/>
        <end position="586"/>
    </location>
</feature>
<dbReference type="InterPro" id="IPR016812">
    <property type="entry name" value="PPase_methylesterase_euk"/>
</dbReference>
<dbReference type="PROSITE" id="PS00842">
    <property type="entry name" value="XPG_2"/>
    <property type="match status" value="1"/>
</dbReference>
<organism evidence="22 23">
    <name type="scientific">Thamnidium elegans</name>
    <dbReference type="NCBI Taxonomy" id="101142"/>
    <lineage>
        <taxon>Eukaryota</taxon>
        <taxon>Fungi</taxon>
        <taxon>Fungi incertae sedis</taxon>
        <taxon>Mucoromycota</taxon>
        <taxon>Mucoromycotina</taxon>
        <taxon>Mucoromycetes</taxon>
        <taxon>Mucorales</taxon>
        <taxon>Mucorineae</taxon>
        <taxon>Mucoraceae</taxon>
        <taxon>Thamnidium</taxon>
    </lineage>
</organism>
<dbReference type="InterPro" id="IPR029058">
    <property type="entry name" value="AB_hydrolase_fold"/>
</dbReference>
<dbReference type="SUPFAM" id="SSF88723">
    <property type="entry name" value="PIN domain-like"/>
    <property type="match status" value="1"/>
</dbReference>
<evidence type="ECO:0000256" key="4">
    <source>
        <dbReference type="ARBA" id="ARBA00022553"/>
    </source>
</evidence>
<dbReference type="Pfam" id="PF00752">
    <property type="entry name" value="XPG_N"/>
    <property type="match status" value="1"/>
</dbReference>
<sequence>MSSLEKELFKKHMLPPLGTLSEDEQQNSTSLSEKKTGAATERKKENGPLFVMHHGAGSSALTFGLTASHIKELSNGECGVIAVDCRGHGATKTKVFDNDFSLECLSQDFINIIQLCVKPNQDIILVGHSMGGSVVVNVAHKRLLKNVIGVTVLDVVEGSAIDALSSMTKILSSRPVRFNSYEQAILWSYQSDTVNNIESAKLSIPALLELEDDKAEKLKWITDLTKTQPFWTEWFQGLSDKFLNSGTAKLLILAGTDRLDKPLIIGQMQGKFQLNIFPDAGHFLQEDKPLKTANCLIEFWKRNQRLVLPPKNFNYLEEPKCYQALIFIAHYSFLFEVAMANNAGLVVITLFSGTIIILKKAQTCSNKMGILGLTKLISEHAPGAIKSHEMKSFFGRKVAIDASMCIYQFMIAVRQQDGQLLQNADGETTSHLMGLFYRTVRMVDNGIKPVYVFDGKPPTLKSGELAKRKARKEEAQAKMEEANEVGTVEDVTRFSKRTVKVTKEHNDDCKKLLKTMGIPFVEAPCEAEAQCAELAKSGKVFAAASEDMDTLTFASPILLRHMTFSEARKLPIDEVNLQKALEGMEIDMNQFIDLCIMMGCDYTQTIKGIGPTNAYRLIKEHKCIEEAIKHLSPKQKEGIPEDWNFAEARALFVNPEVKPGSEIELSWDGPDMDACIQFMVNEKGFAEDRIRKGCEKIAAKFKQATQTRVQDFFRALPSTSAPKKTDLKRKTGKDTPKRGGSSKRGRR</sequence>
<dbReference type="PROSITE" id="PS00841">
    <property type="entry name" value="XPG_1"/>
    <property type="match status" value="1"/>
</dbReference>
<dbReference type="EC" id="3.1.-.-" evidence="18"/>
<feature type="compositionally biased region" description="Basic and acidic residues" evidence="19">
    <location>
        <begin position="723"/>
        <end position="737"/>
    </location>
</feature>
<evidence type="ECO:0000259" key="20">
    <source>
        <dbReference type="SMART" id="SM00484"/>
    </source>
</evidence>
<feature type="compositionally biased region" description="Basic and acidic residues" evidence="19">
    <location>
        <begin position="32"/>
        <end position="42"/>
    </location>
</feature>
<dbReference type="PRINTS" id="PR00853">
    <property type="entry name" value="XPGRADSUPER"/>
</dbReference>
<keyword evidence="9 18" id="KW-0227">DNA damage</keyword>
<dbReference type="SUPFAM" id="SSF47807">
    <property type="entry name" value="5' to 3' exonuclease, C-terminal subdomain"/>
    <property type="match status" value="1"/>
</dbReference>
<dbReference type="GO" id="GO:0000287">
    <property type="term" value="F:magnesium ion binding"/>
    <property type="evidence" value="ECO:0007669"/>
    <property type="project" value="UniProtKB-UniRule"/>
</dbReference>
<dbReference type="InterPro" id="IPR000073">
    <property type="entry name" value="AB_hydrolase_1"/>
</dbReference>
<evidence type="ECO:0000256" key="12">
    <source>
        <dbReference type="ARBA" id="ARBA00022842"/>
    </source>
</evidence>
<dbReference type="GO" id="GO:0005654">
    <property type="term" value="C:nucleoplasm"/>
    <property type="evidence" value="ECO:0007669"/>
    <property type="project" value="UniProtKB-SubCell"/>
</dbReference>
<evidence type="ECO:0000256" key="6">
    <source>
        <dbReference type="ARBA" id="ARBA00022722"/>
    </source>
</evidence>
<comment type="similarity">
    <text evidence="16 18">Belongs to the XPG/RAD2 endonuclease family. FEN1 subfamily.</text>
</comment>
<dbReference type="GO" id="GO:0005739">
    <property type="term" value="C:mitochondrion"/>
    <property type="evidence" value="ECO:0007669"/>
    <property type="project" value="UniProtKB-SubCell"/>
</dbReference>
<dbReference type="PANTHER" id="PTHR14189">
    <property type="entry name" value="PROTEIN PHOSPHATASE METHYLESTERASE-1 RELATED"/>
    <property type="match status" value="1"/>
</dbReference>
<dbReference type="SMART" id="SM00485">
    <property type="entry name" value="XPGN"/>
    <property type="match status" value="1"/>
</dbReference>
<dbReference type="GO" id="GO:0003677">
    <property type="term" value="F:DNA binding"/>
    <property type="evidence" value="ECO:0007669"/>
    <property type="project" value="UniProtKB-UniRule"/>
</dbReference>
<evidence type="ECO:0000259" key="21">
    <source>
        <dbReference type="SMART" id="SM00485"/>
    </source>
</evidence>
<keyword evidence="3" id="KW-0719">Serine esterase</keyword>
<evidence type="ECO:0000256" key="13">
    <source>
        <dbReference type="ARBA" id="ARBA00023128"/>
    </source>
</evidence>
<evidence type="ECO:0000256" key="15">
    <source>
        <dbReference type="ARBA" id="ARBA00023242"/>
    </source>
</evidence>
<dbReference type="SUPFAM" id="SSF53474">
    <property type="entry name" value="alpha/beta-Hydrolases"/>
    <property type="match status" value="1"/>
</dbReference>
<keyword evidence="6 18" id="KW-0540">Nuclease</keyword>
<dbReference type="CDD" id="cd09907">
    <property type="entry name" value="H3TH_FEN1-Euk"/>
    <property type="match status" value="1"/>
</dbReference>
<evidence type="ECO:0000256" key="7">
    <source>
        <dbReference type="ARBA" id="ARBA00022723"/>
    </source>
</evidence>
<dbReference type="InterPro" id="IPR006086">
    <property type="entry name" value="XPG-I_dom"/>
</dbReference>
<feature type="domain" description="XPG N-terminal" evidence="21">
    <location>
        <begin position="368"/>
        <end position="475"/>
    </location>
</feature>
<dbReference type="CDD" id="cd09867">
    <property type="entry name" value="PIN_FEN1"/>
    <property type="match status" value="1"/>
</dbReference>
<comment type="caution">
    <text evidence="22">The sequence shown here is derived from an EMBL/GenBank/DDBJ whole genome shotgun (WGS) entry which is preliminary data.</text>
</comment>
<name>A0A8H7SMS9_9FUNG</name>
<dbReference type="GO" id="GO:0017108">
    <property type="term" value="F:5'-flap endonuclease activity"/>
    <property type="evidence" value="ECO:0007669"/>
    <property type="project" value="UniProtKB-UniRule"/>
</dbReference>
<dbReference type="EMBL" id="JAEPRE010000097">
    <property type="protein sequence ID" value="KAG2232855.1"/>
    <property type="molecule type" value="Genomic_DNA"/>
</dbReference>
<dbReference type="FunFam" id="3.40.50.1010:FF:000003">
    <property type="entry name" value="Flap endonuclease 1"/>
    <property type="match status" value="1"/>
</dbReference>
<dbReference type="SMART" id="SM00279">
    <property type="entry name" value="HhH2"/>
    <property type="match status" value="1"/>
</dbReference>
<reference evidence="22" key="1">
    <citation type="submission" date="2021-01" db="EMBL/GenBank/DDBJ databases">
        <title>Metabolic potential, ecology and presence of endohyphal bacteria is reflected in genomic diversity of Mucoromycotina.</title>
        <authorList>
            <person name="Muszewska A."/>
            <person name="Okrasinska A."/>
            <person name="Steczkiewicz K."/>
            <person name="Drgas O."/>
            <person name="Orlowska M."/>
            <person name="Perlinska-Lenart U."/>
            <person name="Aleksandrzak-Piekarczyk T."/>
            <person name="Szatraj K."/>
            <person name="Zielenkiewicz U."/>
            <person name="Pilsyk S."/>
            <person name="Malc E."/>
            <person name="Mieczkowski P."/>
            <person name="Kruszewska J.S."/>
            <person name="Biernat P."/>
            <person name="Pawlowska J."/>
        </authorList>
    </citation>
    <scope>NUCLEOTIDE SEQUENCE</scope>
    <source>
        <strain evidence="22">WA0000018081</strain>
    </source>
</reference>
<dbReference type="GO" id="GO:0043137">
    <property type="term" value="P:DNA replication, removal of RNA primer"/>
    <property type="evidence" value="ECO:0007669"/>
    <property type="project" value="UniProtKB-UniRule"/>
</dbReference>
<dbReference type="GO" id="GO:0005730">
    <property type="term" value="C:nucleolus"/>
    <property type="evidence" value="ECO:0007669"/>
    <property type="project" value="UniProtKB-SubCell"/>
</dbReference>
<evidence type="ECO:0000256" key="18">
    <source>
        <dbReference type="HAMAP-Rule" id="MF_03140"/>
    </source>
</evidence>
<dbReference type="Proteomes" id="UP000613177">
    <property type="component" value="Unassembled WGS sequence"/>
</dbReference>
<evidence type="ECO:0000256" key="3">
    <source>
        <dbReference type="ARBA" id="ARBA00022487"/>
    </source>
</evidence>
<keyword evidence="15 18" id="KW-0539">Nucleus</keyword>
<keyword evidence="23" id="KW-1185">Reference proteome</keyword>
<keyword evidence="14 18" id="KW-0234">DNA repair</keyword>
<evidence type="ECO:0000256" key="1">
    <source>
        <dbReference type="ARBA" id="ARBA00004173"/>
    </source>
</evidence>
<dbReference type="GO" id="GO:0051723">
    <property type="term" value="F:protein methylesterase activity"/>
    <property type="evidence" value="ECO:0007669"/>
    <property type="project" value="UniProtKB-EC"/>
</dbReference>
<evidence type="ECO:0000256" key="8">
    <source>
        <dbReference type="ARBA" id="ARBA00022759"/>
    </source>
</evidence>
<dbReference type="Gene3D" id="3.40.50.1820">
    <property type="entry name" value="alpha/beta hydrolase"/>
    <property type="match status" value="1"/>
</dbReference>
<dbReference type="HAMAP" id="MF_00614">
    <property type="entry name" value="Fen"/>
    <property type="match status" value="1"/>
</dbReference>
<keyword evidence="12 18" id="KW-0460">Magnesium</keyword>
<feature type="region of interest" description="Disordered" evidence="19">
    <location>
        <begin position="713"/>
        <end position="747"/>
    </location>
</feature>
<accession>A0A8H7SMS9</accession>
<keyword evidence="4 18" id="KW-0597">Phosphoprotein</keyword>
<evidence type="ECO:0000256" key="19">
    <source>
        <dbReference type="SAM" id="MobiDB-lite"/>
    </source>
</evidence>
<dbReference type="Pfam" id="PF00867">
    <property type="entry name" value="XPG_I"/>
    <property type="match status" value="1"/>
</dbReference>
<dbReference type="AlphaFoldDB" id="A0A8H7SMS9"/>
<keyword evidence="8 18" id="KW-0255">Endonuclease</keyword>
<gene>
    <name evidence="22" type="ORF">INT48_006307</name>
</gene>
<dbReference type="InterPro" id="IPR023426">
    <property type="entry name" value="Flap_endonuc"/>
</dbReference>
<evidence type="ECO:0000256" key="10">
    <source>
        <dbReference type="ARBA" id="ARBA00022801"/>
    </source>
</evidence>
<evidence type="ECO:0000256" key="5">
    <source>
        <dbReference type="ARBA" id="ARBA00022705"/>
    </source>
</evidence>
<dbReference type="GO" id="GO:0008409">
    <property type="term" value="F:5'-3' exonuclease activity"/>
    <property type="evidence" value="ECO:0007669"/>
    <property type="project" value="UniProtKB-UniRule"/>
</dbReference>
<keyword evidence="10 18" id="KW-0378">Hydrolase</keyword>
<keyword evidence="11 18" id="KW-0269">Exonuclease</keyword>
<dbReference type="InterPro" id="IPR019974">
    <property type="entry name" value="XPG_CS"/>
</dbReference>
<dbReference type="Gene3D" id="3.40.50.1010">
    <property type="entry name" value="5'-nuclease"/>
    <property type="match status" value="1"/>
</dbReference>
<comment type="similarity">
    <text evidence="2">Belongs to the AB hydrolase superfamily.</text>
</comment>
<comment type="subcellular location">
    <subcellularLocation>
        <location evidence="1 18">Mitochondrion</location>
    </subcellularLocation>
    <subcellularLocation>
        <location evidence="18">Nucleus</location>
        <location evidence="18">Nucleolus</location>
    </subcellularLocation>
    <subcellularLocation>
        <location evidence="18">Nucleus</location>
        <location evidence="18">Nucleoplasm</location>
    </subcellularLocation>
    <text evidence="18">Resides mostly in the nucleoli and relocalizes to the nucleoplasm upon DNA damage.</text>
</comment>
<keyword evidence="13 18" id="KW-0496">Mitochondrion</keyword>
<evidence type="ECO:0000256" key="2">
    <source>
        <dbReference type="ARBA" id="ARBA00008645"/>
    </source>
</evidence>
<evidence type="ECO:0000313" key="23">
    <source>
        <dbReference type="Proteomes" id="UP000613177"/>
    </source>
</evidence>
<comment type="function">
    <text evidence="18">Structure-specific nuclease with 5'-flap endonuclease and 5'-3' exonuclease activities involved in DNA replication and repair. During DNA replication, cleaves the 5'-overhanging flap structure that is generated by displacement synthesis when DNA polymerase encounters the 5'-end of a downstream Okazaki fragment. It enters the flap from the 5'-end and then tracks to cleave the flap base, leaving a nick for ligation. Also involved in the long patch base excision repair (LP-BER) pathway, by cleaving within the apurinic/apyrimidinic (AP) site-terminated flap. Acts as a genome stabilization factor that prevents flaps from equilibrating into structures that lead to duplications and deletions. Also possesses 5'-3' exonuclease activity on nicked or gapped double-stranded DNA, and exhibits RNase H activity. Also involved in replication and repair of rDNA and in repairing mitochondrial DNA.</text>
</comment>
<dbReference type="InterPro" id="IPR029060">
    <property type="entry name" value="PIN-like_dom_sf"/>
</dbReference>
<evidence type="ECO:0000256" key="17">
    <source>
        <dbReference type="ARBA" id="ARBA00049203"/>
    </source>
</evidence>
<protein>
    <recommendedName>
        <fullName evidence="18">Flap endonuclease 1</fullName>
        <shortName evidence="18">FEN-1</shortName>
        <ecNumber evidence="18">3.1.-.-</ecNumber>
    </recommendedName>
    <alternativeName>
        <fullName evidence="18">Flap structure-specific endonuclease 1</fullName>
    </alternativeName>
</protein>
<dbReference type="GO" id="GO:0006284">
    <property type="term" value="P:base-excision repair"/>
    <property type="evidence" value="ECO:0007669"/>
    <property type="project" value="UniProtKB-UniRule"/>
</dbReference>
<proteinExistence type="inferred from homology"/>
<keyword evidence="7 18" id="KW-0479">Metal-binding</keyword>
<dbReference type="Pfam" id="PF12697">
    <property type="entry name" value="Abhydrolase_6"/>
    <property type="match status" value="1"/>
</dbReference>
<dbReference type="FunFam" id="1.10.150.20:FF:000009">
    <property type="entry name" value="Flap endonuclease 1"/>
    <property type="match status" value="1"/>
</dbReference>
<evidence type="ECO:0000313" key="22">
    <source>
        <dbReference type="EMBL" id="KAG2232855.1"/>
    </source>
</evidence>
<keyword evidence="5 18" id="KW-0235">DNA replication</keyword>
<evidence type="ECO:0000256" key="16">
    <source>
        <dbReference type="ARBA" id="ARBA00034726"/>
    </source>
</evidence>
<dbReference type="InterPro" id="IPR006084">
    <property type="entry name" value="XPG/Rad2"/>
</dbReference>
<dbReference type="InterPro" id="IPR036279">
    <property type="entry name" value="5-3_exonuclease_C_sf"/>
</dbReference>
<dbReference type="Gene3D" id="1.10.150.20">
    <property type="entry name" value="5' to 3' exonuclease, C-terminal subdomain"/>
    <property type="match status" value="1"/>
</dbReference>
<evidence type="ECO:0000256" key="14">
    <source>
        <dbReference type="ARBA" id="ARBA00023204"/>
    </source>
</evidence>
<dbReference type="InterPro" id="IPR006085">
    <property type="entry name" value="XPG_DNA_repair_N"/>
</dbReference>
<dbReference type="PANTHER" id="PTHR14189:SF0">
    <property type="entry name" value="PROTEIN PHOSPHATASE METHYLESTERASE 1"/>
    <property type="match status" value="1"/>
</dbReference>
<evidence type="ECO:0000256" key="9">
    <source>
        <dbReference type="ARBA" id="ARBA00022763"/>
    </source>
</evidence>
<comment type="catalytic activity">
    <reaction evidence="17">
        <text>[phosphatase 2A protein]-C-terminal L-leucine methyl ester + H2O = [phosphatase 2A protein]-C-terminal L-leucine + methanol + H(+)</text>
        <dbReference type="Rhea" id="RHEA:48548"/>
        <dbReference type="Rhea" id="RHEA-COMP:12134"/>
        <dbReference type="Rhea" id="RHEA-COMP:12135"/>
        <dbReference type="ChEBI" id="CHEBI:15377"/>
        <dbReference type="ChEBI" id="CHEBI:15378"/>
        <dbReference type="ChEBI" id="CHEBI:17790"/>
        <dbReference type="ChEBI" id="CHEBI:90516"/>
        <dbReference type="ChEBI" id="CHEBI:90517"/>
        <dbReference type="EC" id="3.1.1.89"/>
    </reaction>
</comment>
<dbReference type="SMART" id="SM00484">
    <property type="entry name" value="XPGI"/>
    <property type="match status" value="1"/>
</dbReference>
<feature type="region of interest" description="Disordered" evidence="19">
    <location>
        <begin position="15"/>
        <end position="42"/>
    </location>
</feature>
<comment type="cofactor">
    <cofactor evidence="18">
        <name>Mg(2+)</name>
        <dbReference type="ChEBI" id="CHEBI:18420"/>
    </cofactor>
    <text evidence="18">Binds 2 magnesium ions per subunit. They probably participate in the reaction catalyzed by the enzyme. May bind an additional third magnesium ion after substrate binding.</text>
</comment>
<evidence type="ECO:0000256" key="11">
    <source>
        <dbReference type="ARBA" id="ARBA00022839"/>
    </source>
</evidence>
<dbReference type="InterPro" id="IPR008918">
    <property type="entry name" value="HhH2"/>
</dbReference>